<dbReference type="InterPro" id="IPR014942">
    <property type="entry name" value="AbiEii"/>
</dbReference>
<name>A0A6N7LCU8_SINTE</name>
<proteinExistence type="predicted"/>
<sequence>MAREQYMRQVDLLVRTLPFIARHEAFALKGGTAINLFYRNMPRLSIDIDLTYLPIEDRETTLKNIDTILENIREDLLRNLRGVSVKRMAGGGNNDTRVLVRQGTAEIKIETSPVARGTVHAPERRRVSEVVENTFGFAEMQIVSFEDLFGGKLHAAVDRQHPRDLFDVKLLYENEGLTDALFRTFLIYVASSGRPPHELVRPSLTELDEPFVKEFEGMTTEPVSLDDLKVAKSRMTADLLTRLDDKAMRFLLSLHDGEPDFEAIGLPQAADLPAVRWKILNLEKLKAQNPKKQAEQRREIEGLRSYS</sequence>
<reference evidence="2 3" key="1">
    <citation type="journal article" date="2013" name="Genome Biol.">
        <title>Comparative genomics of the core and accessory genomes of 48 Sinorhizobium strains comprising five genospecies.</title>
        <authorList>
            <person name="Sugawara M."/>
            <person name="Epstein B."/>
            <person name="Badgley B.D."/>
            <person name="Unno T."/>
            <person name="Xu L."/>
            <person name="Reese J."/>
            <person name="Gyaneshwar P."/>
            <person name="Denny R."/>
            <person name="Mudge J."/>
            <person name="Bharti A.K."/>
            <person name="Farmer A.D."/>
            <person name="May G.D."/>
            <person name="Woodward J.E."/>
            <person name="Medigue C."/>
            <person name="Vallenet D."/>
            <person name="Lajus A."/>
            <person name="Rouy Z."/>
            <person name="Martinez-Vaz B."/>
            <person name="Tiffin P."/>
            <person name="Young N.D."/>
            <person name="Sadowsky M.J."/>
        </authorList>
    </citation>
    <scope>NUCLEOTIDE SEQUENCE [LARGE SCALE GENOMIC DNA]</scope>
    <source>
        <strain evidence="2 3">USDA4894</strain>
    </source>
</reference>
<gene>
    <name evidence="2" type="ORF">GHK62_13175</name>
</gene>
<feature type="region of interest" description="Disordered" evidence="1">
    <location>
        <begin position="287"/>
        <end position="307"/>
    </location>
</feature>
<dbReference type="OrthoDB" id="1550603at2"/>
<evidence type="ECO:0000313" key="2">
    <source>
        <dbReference type="EMBL" id="MQX15683.1"/>
    </source>
</evidence>
<evidence type="ECO:0000256" key="1">
    <source>
        <dbReference type="SAM" id="MobiDB-lite"/>
    </source>
</evidence>
<keyword evidence="3" id="KW-1185">Reference proteome</keyword>
<organism evidence="2 3">
    <name type="scientific">Sinorhizobium terangae</name>
    <dbReference type="NCBI Taxonomy" id="110322"/>
    <lineage>
        <taxon>Bacteria</taxon>
        <taxon>Pseudomonadati</taxon>
        <taxon>Pseudomonadota</taxon>
        <taxon>Alphaproteobacteria</taxon>
        <taxon>Hyphomicrobiales</taxon>
        <taxon>Rhizobiaceae</taxon>
        <taxon>Sinorhizobium/Ensifer group</taxon>
        <taxon>Sinorhizobium</taxon>
    </lineage>
</organism>
<dbReference type="RefSeq" id="WP_153439639.1">
    <property type="nucleotide sequence ID" value="NZ_JACIGA010000019.1"/>
</dbReference>
<dbReference type="EMBL" id="WITC01000049">
    <property type="protein sequence ID" value="MQX15683.1"/>
    <property type="molecule type" value="Genomic_DNA"/>
</dbReference>
<protein>
    <submittedName>
        <fullName evidence="2">Nucleotidyl transferase AbiEii/AbiGii toxin family protein</fullName>
    </submittedName>
</protein>
<dbReference type="Gene3D" id="3.10.450.620">
    <property type="entry name" value="JHP933, nucleotidyltransferase-like core domain"/>
    <property type="match status" value="1"/>
</dbReference>
<accession>A0A6N7LCU8</accession>
<dbReference type="Pfam" id="PF08843">
    <property type="entry name" value="AbiEii"/>
    <property type="match status" value="1"/>
</dbReference>
<keyword evidence="2" id="KW-0808">Transferase</keyword>
<dbReference type="GO" id="GO:0016740">
    <property type="term" value="F:transferase activity"/>
    <property type="evidence" value="ECO:0007669"/>
    <property type="project" value="UniProtKB-KW"/>
</dbReference>
<dbReference type="Proteomes" id="UP000439983">
    <property type="component" value="Unassembled WGS sequence"/>
</dbReference>
<evidence type="ECO:0000313" key="3">
    <source>
        <dbReference type="Proteomes" id="UP000439983"/>
    </source>
</evidence>
<dbReference type="AlphaFoldDB" id="A0A6N7LCU8"/>
<comment type="caution">
    <text evidence="2">The sequence shown here is derived from an EMBL/GenBank/DDBJ whole genome shotgun (WGS) entry which is preliminary data.</text>
</comment>